<evidence type="ECO:0000313" key="4">
    <source>
        <dbReference type="Proteomes" id="UP000630936"/>
    </source>
</evidence>
<keyword evidence="4" id="KW-1185">Reference proteome</keyword>
<dbReference type="Gene3D" id="3.40.50.720">
    <property type="entry name" value="NAD(P)-binding Rossmann-like Domain"/>
    <property type="match status" value="2"/>
</dbReference>
<dbReference type="InterPro" id="IPR002347">
    <property type="entry name" value="SDR_fam"/>
</dbReference>
<reference evidence="3" key="2">
    <citation type="submission" date="2020-09" db="EMBL/GenBank/DDBJ databases">
        <authorList>
            <person name="Sun Q."/>
            <person name="Ohkuma M."/>
        </authorList>
    </citation>
    <scope>NUCLEOTIDE SEQUENCE</scope>
    <source>
        <strain evidence="3">JCM 4988</strain>
    </source>
</reference>
<dbReference type="EMBL" id="BMWG01000008">
    <property type="protein sequence ID" value="GGZ35802.1"/>
    <property type="molecule type" value="Genomic_DNA"/>
</dbReference>
<name>A0A918UVH7_9ACTN</name>
<dbReference type="PANTHER" id="PTHR43477:SF1">
    <property type="entry name" value="DIHYDROANTICAPSIN 7-DEHYDROGENASE"/>
    <property type="match status" value="1"/>
</dbReference>
<dbReference type="Proteomes" id="UP000630936">
    <property type="component" value="Unassembled WGS sequence"/>
</dbReference>
<dbReference type="RefSeq" id="WP_190123798.1">
    <property type="nucleotide sequence ID" value="NZ_BMWG01000008.1"/>
</dbReference>
<dbReference type="GO" id="GO:0016491">
    <property type="term" value="F:oxidoreductase activity"/>
    <property type="evidence" value="ECO:0007669"/>
    <property type="project" value="UniProtKB-KW"/>
</dbReference>
<keyword evidence="2" id="KW-0560">Oxidoreductase</keyword>
<dbReference type="SUPFAM" id="SSF51735">
    <property type="entry name" value="NAD(P)-binding Rossmann-fold domains"/>
    <property type="match status" value="1"/>
</dbReference>
<evidence type="ECO:0000256" key="1">
    <source>
        <dbReference type="ARBA" id="ARBA00006484"/>
    </source>
</evidence>
<dbReference type="InterPro" id="IPR051122">
    <property type="entry name" value="SDR_DHRS6-like"/>
</dbReference>
<comment type="caution">
    <text evidence="3">The sequence shown here is derived from an EMBL/GenBank/DDBJ whole genome shotgun (WGS) entry which is preliminary data.</text>
</comment>
<comment type="similarity">
    <text evidence="1">Belongs to the short-chain dehydrogenases/reductases (SDR) family.</text>
</comment>
<sequence>MTTTPLKDTWALILGSSSGIGLANARALAREGVHVLGVHFDTAEGQEKAEAAVEELRSAGVRAHFFNANAASPNTRAELVPKFAELTGGEPLRVLLHSLAFGTLLPYLPVDGGPAITSRQMNMTLDVMAHSLVYWAQSLTEAGLLGRGSKVFAMTSAGDQKVTAAYGAVSAAKCALESHVRQLALELAPRGVAVNSLRAGVTVTPSLERIPGHRELIELADRSNPHGRLTLPEDVAEAVVTLARSDSSWITGNVIGVDGGEALTS</sequence>
<dbReference type="InterPro" id="IPR036291">
    <property type="entry name" value="NAD(P)-bd_dom_sf"/>
</dbReference>
<gene>
    <name evidence="3" type="ORF">GCM10010387_32490</name>
</gene>
<evidence type="ECO:0000256" key="2">
    <source>
        <dbReference type="ARBA" id="ARBA00023002"/>
    </source>
</evidence>
<reference evidence="3" key="1">
    <citation type="journal article" date="2014" name="Int. J. Syst. Evol. Microbiol.">
        <title>Complete genome sequence of Corynebacterium casei LMG S-19264T (=DSM 44701T), isolated from a smear-ripened cheese.</title>
        <authorList>
            <consortium name="US DOE Joint Genome Institute (JGI-PGF)"/>
            <person name="Walter F."/>
            <person name="Albersmeier A."/>
            <person name="Kalinowski J."/>
            <person name="Ruckert C."/>
        </authorList>
    </citation>
    <scope>NUCLEOTIDE SEQUENCE</scope>
    <source>
        <strain evidence="3">JCM 4988</strain>
    </source>
</reference>
<evidence type="ECO:0000313" key="3">
    <source>
        <dbReference type="EMBL" id="GGZ35802.1"/>
    </source>
</evidence>
<dbReference type="AlphaFoldDB" id="A0A918UVH7"/>
<organism evidence="3 4">
    <name type="scientific">Streptomyces inusitatus</name>
    <dbReference type="NCBI Taxonomy" id="68221"/>
    <lineage>
        <taxon>Bacteria</taxon>
        <taxon>Bacillati</taxon>
        <taxon>Actinomycetota</taxon>
        <taxon>Actinomycetes</taxon>
        <taxon>Kitasatosporales</taxon>
        <taxon>Streptomycetaceae</taxon>
        <taxon>Streptomyces</taxon>
    </lineage>
</organism>
<dbReference type="PRINTS" id="PR00081">
    <property type="entry name" value="GDHRDH"/>
</dbReference>
<dbReference type="CDD" id="cd05233">
    <property type="entry name" value="SDR_c"/>
    <property type="match status" value="1"/>
</dbReference>
<dbReference type="Pfam" id="PF13561">
    <property type="entry name" value="adh_short_C2"/>
    <property type="match status" value="1"/>
</dbReference>
<protein>
    <submittedName>
        <fullName evidence="3">Short-chain dehydrogenase</fullName>
    </submittedName>
</protein>
<proteinExistence type="inferred from homology"/>
<dbReference type="PANTHER" id="PTHR43477">
    <property type="entry name" value="DIHYDROANTICAPSIN 7-DEHYDROGENASE"/>
    <property type="match status" value="1"/>
</dbReference>
<accession>A0A918UVH7</accession>